<dbReference type="Pfam" id="PF01529">
    <property type="entry name" value="DHHC"/>
    <property type="match status" value="1"/>
</dbReference>
<reference evidence="10" key="1">
    <citation type="submission" date="2021-02" db="EMBL/GenBank/DDBJ databases">
        <authorList>
            <person name="Nowell W R."/>
        </authorList>
    </citation>
    <scope>NUCLEOTIDE SEQUENCE</scope>
</reference>
<feature type="domain" description="Palmitoyltransferase DHHC" evidence="8">
    <location>
        <begin position="86"/>
        <end position="218"/>
    </location>
</feature>
<dbReference type="OrthoDB" id="331948at2759"/>
<evidence type="ECO:0000259" key="8">
    <source>
        <dbReference type="Pfam" id="PF01529"/>
    </source>
</evidence>
<evidence type="ECO:0000313" key="11">
    <source>
        <dbReference type="Proteomes" id="UP000663828"/>
    </source>
</evidence>
<feature type="transmembrane region" description="Helical" evidence="7">
    <location>
        <begin position="12"/>
        <end position="30"/>
    </location>
</feature>
<evidence type="ECO:0000256" key="1">
    <source>
        <dbReference type="ARBA" id="ARBA00004141"/>
    </source>
</evidence>
<sequence>MFRQKISQLRHFGPVIVILLISWIASNGFNCLRKWFPWDLHSPLSVINFTIACFWFLLVLYNYFQCIFLGPGYVPTNWRPNLIEHEKYLQYCEICQSFKVPRAHHCRTCQRCVLKFDHHCPWINTCLGYKNHACFCWFLLSSILGCIHALLMICPCVYRVLFMPYMPWKNEPRIDFTTISLMSSMLSIGLAIGVIIALGLLLLIQLKNIACNRTTVENRIIREANDRHREQFIYPYDLGFQENLRQVFNWKDCFRLVGDGLTWPVRSDCDQYTLTREQLEQEVERQQQAVRYKAIRSYDGSFFPLIYGLPTCIHIPYSIEPRLRISQGDYLLVTRRQNYWLYGKFLMANQTMTGCRGWFPRCCVTQHLGTKKKLS</sequence>
<evidence type="ECO:0000256" key="4">
    <source>
        <dbReference type="ARBA" id="ARBA00022989"/>
    </source>
</evidence>
<feature type="transmembrane region" description="Helical" evidence="7">
    <location>
        <begin position="181"/>
        <end position="204"/>
    </location>
</feature>
<evidence type="ECO:0000256" key="5">
    <source>
        <dbReference type="ARBA" id="ARBA00023136"/>
    </source>
</evidence>
<dbReference type="GO" id="GO:0019706">
    <property type="term" value="F:protein-cysteine S-palmitoyltransferase activity"/>
    <property type="evidence" value="ECO:0007669"/>
    <property type="project" value="UniProtKB-EC"/>
</dbReference>
<comment type="similarity">
    <text evidence="7">Belongs to the DHHC palmitoyltransferase family.</text>
</comment>
<comment type="caution">
    <text evidence="10">The sequence shown here is derived from an EMBL/GenBank/DDBJ whole genome shotgun (WGS) entry which is preliminary data.</text>
</comment>
<dbReference type="InterPro" id="IPR039859">
    <property type="entry name" value="PFA4/ZDH16/20/ERF2-like"/>
</dbReference>
<evidence type="ECO:0000256" key="2">
    <source>
        <dbReference type="ARBA" id="ARBA00022679"/>
    </source>
</evidence>
<evidence type="ECO:0000313" key="9">
    <source>
        <dbReference type="EMBL" id="CAF1220256.1"/>
    </source>
</evidence>
<keyword evidence="2 7" id="KW-0808">Transferase</keyword>
<dbReference type="GO" id="GO:0016020">
    <property type="term" value="C:membrane"/>
    <property type="evidence" value="ECO:0007669"/>
    <property type="project" value="UniProtKB-SubCell"/>
</dbReference>
<dbReference type="Proteomes" id="UP000663828">
    <property type="component" value="Unassembled WGS sequence"/>
</dbReference>
<comment type="domain">
    <text evidence="7">The DHHC domain is required for palmitoyltransferase activity.</text>
</comment>
<dbReference type="Proteomes" id="UP000663852">
    <property type="component" value="Unassembled WGS sequence"/>
</dbReference>
<keyword evidence="6 7" id="KW-0012">Acyltransferase</keyword>
<feature type="transmembrane region" description="Helical" evidence="7">
    <location>
        <begin position="42"/>
        <end position="64"/>
    </location>
</feature>
<keyword evidence="4 7" id="KW-1133">Transmembrane helix</keyword>
<evidence type="ECO:0000256" key="7">
    <source>
        <dbReference type="RuleBase" id="RU079119"/>
    </source>
</evidence>
<feature type="transmembrane region" description="Helical" evidence="7">
    <location>
        <begin position="137"/>
        <end position="161"/>
    </location>
</feature>
<keyword evidence="11" id="KW-1185">Reference proteome</keyword>
<dbReference type="PANTHER" id="PTHR12246">
    <property type="entry name" value="PALMITOYLTRANSFERASE ZDHHC16"/>
    <property type="match status" value="1"/>
</dbReference>
<dbReference type="Gene3D" id="2.30.30.40">
    <property type="entry name" value="SH3 Domains"/>
    <property type="match status" value="1"/>
</dbReference>
<protein>
    <recommendedName>
        <fullName evidence="7">Palmitoyltransferase</fullName>
        <ecNumber evidence="7">2.3.1.225</ecNumber>
    </recommendedName>
</protein>
<gene>
    <name evidence="9" type="ORF">EDS130_LOCUS26375</name>
    <name evidence="10" type="ORF">XAT740_LOCUS27958</name>
</gene>
<proteinExistence type="inferred from homology"/>
<organism evidence="10 11">
    <name type="scientific">Adineta ricciae</name>
    <name type="common">Rotifer</name>
    <dbReference type="NCBI Taxonomy" id="249248"/>
    <lineage>
        <taxon>Eukaryota</taxon>
        <taxon>Metazoa</taxon>
        <taxon>Spiralia</taxon>
        <taxon>Gnathifera</taxon>
        <taxon>Rotifera</taxon>
        <taxon>Eurotatoria</taxon>
        <taxon>Bdelloidea</taxon>
        <taxon>Adinetida</taxon>
        <taxon>Adinetidae</taxon>
        <taxon>Adineta</taxon>
    </lineage>
</organism>
<dbReference type="SUPFAM" id="SSF50044">
    <property type="entry name" value="SH3-domain"/>
    <property type="match status" value="1"/>
</dbReference>
<keyword evidence="5 7" id="KW-0472">Membrane</keyword>
<dbReference type="PROSITE" id="PS50216">
    <property type="entry name" value="DHHC"/>
    <property type="match status" value="1"/>
</dbReference>
<comment type="catalytic activity">
    <reaction evidence="7">
        <text>L-cysteinyl-[protein] + hexadecanoyl-CoA = S-hexadecanoyl-L-cysteinyl-[protein] + CoA</text>
        <dbReference type="Rhea" id="RHEA:36683"/>
        <dbReference type="Rhea" id="RHEA-COMP:10131"/>
        <dbReference type="Rhea" id="RHEA-COMP:11032"/>
        <dbReference type="ChEBI" id="CHEBI:29950"/>
        <dbReference type="ChEBI" id="CHEBI:57287"/>
        <dbReference type="ChEBI" id="CHEBI:57379"/>
        <dbReference type="ChEBI" id="CHEBI:74151"/>
        <dbReference type="EC" id="2.3.1.225"/>
    </reaction>
</comment>
<evidence type="ECO:0000256" key="3">
    <source>
        <dbReference type="ARBA" id="ARBA00022692"/>
    </source>
</evidence>
<accession>A0A815CHA1</accession>
<dbReference type="EMBL" id="CAJNOR010002362">
    <property type="protein sequence ID" value="CAF1283727.1"/>
    <property type="molecule type" value="Genomic_DNA"/>
</dbReference>
<dbReference type="EMBL" id="CAJNOJ010000160">
    <property type="protein sequence ID" value="CAF1220256.1"/>
    <property type="molecule type" value="Genomic_DNA"/>
</dbReference>
<dbReference type="InterPro" id="IPR001594">
    <property type="entry name" value="Palmitoyltrfase_DHHC"/>
</dbReference>
<name>A0A815CHA1_ADIRI</name>
<evidence type="ECO:0000313" key="10">
    <source>
        <dbReference type="EMBL" id="CAF1283727.1"/>
    </source>
</evidence>
<dbReference type="EC" id="2.3.1.225" evidence="7"/>
<comment type="subcellular location">
    <subcellularLocation>
        <location evidence="1">Membrane</location>
        <topology evidence="1">Multi-pass membrane protein</topology>
    </subcellularLocation>
</comment>
<keyword evidence="3 7" id="KW-0812">Transmembrane</keyword>
<evidence type="ECO:0000256" key="6">
    <source>
        <dbReference type="ARBA" id="ARBA00023315"/>
    </source>
</evidence>
<dbReference type="InterPro" id="IPR036028">
    <property type="entry name" value="SH3-like_dom_sf"/>
</dbReference>
<dbReference type="AlphaFoldDB" id="A0A815CHA1"/>